<dbReference type="GO" id="GO:0032259">
    <property type="term" value="P:methylation"/>
    <property type="evidence" value="ECO:0007669"/>
    <property type="project" value="UniProtKB-KW"/>
</dbReference>
<proteinExistence type="inferred from homology"/>
<comment type="function">
    <text evidence="4">Methylates the class 1 translation termination release factors RF1/PrfA and RF2/PrfB on the glutamine residue of the universally conserved GGQ motif.</text>
</comment>
<dbReference type="EC" id="2.1.1.297" evidence="4"/>
<dbReference type="Proteomes" id="UP000288929">
    <property type="component" value="Chromosome"/>
</dbReference>
<dbReference type="InterPro" id="IPR050320">
    <property type="entry name" value="N5-glutamine_MTase"/>
</dbReference>
<dbReference type="NCBIfam" id="TIGR03534">
    <property type="entry name" value="RF_mod_PrmC"/>
    <property type="match status" value="1"/>
</dbReference>
<keyword evidence="3 4" id="KW-0949">S-adenosyl-L-methionine</keyword>
<evidence type="ECO:0000313" key="7">
    <source>
        <dbReference type="EMBL" id="QAU52584.1"/>
    </source>
</evidence>
<protein>
    <recommendedName>
        <fullName evidence="4">Release factor glutamine methyltransferase</fullName>
        <shortName evidence="4">RF MTase</shortName>
        <ecNumber evidence="4">2.1.1.297</ecNumber>
    </recommendedName>
    <alternativeName>
        <fullName evidence="4">N5-glutamine methyltransferase PrmC</fullName>
    </alternativeName>
    <alternativeName>
        <fullName evidence="4">Protein-(glutamine-N5) MTase PrmC</fullName>
    </alternativeName>
    <alternativeName>
        <fullName evidence="4">Protein-glutamine N-methyltransferase PrmC</fullName>
    </alternativeName>
</protein>
<comment type="catalytic activity">
    <reaction evidence="4">
        <text>L-glutaminyl-[peptide chain release factor] + S-adenosyl-L-methionine = N(5)-methyl-L-glutaminyl-[peptide chain release factor] + S-adenosyl-L-homocysteine + H(+)</text>
        <dbReference type="Rhea" id="RHEA:42896"/>
        <dbReference type="Rhea" id="RHEA-COMP:10271"/>
        <dbReference type="Rhea" id="RHEA-COMP:10272"/>
        <dbReference type="ChEBI" id="CHEBI:15378"/>
        <dbReference type="ChEBI" id="CHEBI:30011"/>
        <dbReference type="ChEBI" id="CHEBI:57856"/>
        <dbReference type="ChEBI" id="CHEBI:59789"/>
        <dbReference type="ChEBI" id="CHEBI:61891"/>
        <dbReference type="EC" id="2.1.1.297"/>
    </reaction>
</comment>
<dbReference type="PANTHER" id="PTHR18895:SF74">
    <property type="entry name" value="MTRF1L RELEASE FACTOR GLUTAMINE METHYLTRANSFERASE"/>
    <property type="match status" value="1"/>
</dbReference>
<dbReference type="GO" id="GO:0102559">
    <property type="term" value="F:peptide chain release factor N(5)-glutamine methyltransferase activity"/>
    <property type="evidence" value="ECO:0007669"/>
    <property type="project" value="UniProtKB-EC"/>
</dbReference>
<accession>A0A410W9F2</accession>
<dbReference type="Pfam" id="PF17827">
    <property type="entry name" value="PrmC_N"/>
    <property type="match status" value="1"/>
</dbReference>
<feature type="domain" description="Methyltransferase" evidence="5">
    <location>
        <begin position="109"/>
        <end position="240"/>
    </location>
</feature>
<dbReference type="NCBIfam" id="TIGR00536">
    <property type="entry name" value="hemK_fam"/>
    <property type="match status" value="1"/>
</dbReference>
<keyword evidence="2 4" id="KW-0808">Transferase</keyword>
<dbReference type="RefSeq" id="WP_128890013.1">
    <property type="nucleotide sequence ID" value="NZ_BMCX01000003.1"/>
</dbReference>
<dbReference type="GO" id="GO:0003676">
    <property type="term" value="F:nucleic acid binding"/>
    <property type="evidence" value="ECO:0007669"/>
    <property type="project" value="InterPro"/>
</dbReference>
<dbReference type="InterPro" id="IPR002052">
    <property type="entry name" value="DNA_methylase_N6_adenine_CS"/>
</dbReference>
<evidence type="ECO:0000256" key="2">
    <source>
        <dbReference type="ARBA" id="ARBA00022679"/>
    </source>
</evidence>
<dbReference type="CDD" id="cd02440">
    <property type="entry name" value="AdoMet_MTases"/>
    <property type="match status" value="1"/>
</dbReference>
<dbReference type="InterPro" id="IPR025714">
    <property type="entry name" value="Methyltranfer_dom"/>
</dbReference>
<dbReference type="Gene3D" id="1.10.8.10">
    <property type="entry name" value="DNA helicase RuvA subunit, C-terminal domain"/>
    <property type="match status" value="1"/>
</dbReference>
<dbReference type="OrthoDB" id="9800643at2"/>
<dbReference type="InterPro" id="IPR040758">
    <property type="entry name" value="PrmC_N"/>
</dbReference>
<feature type="domain" description="Release factor glutamine methyltransferase N-terminal" evidence="6">
    <location>
        <begin position="6"/>
        <end position="72"/>
    </location>
</feature>
<evidence type="ECO:0000256" key="1">
    <source>
        <dbReference type="ARBA" id="ARBA00022603"/>
    </source>
</evidence>
<feature type="binding site" evidence="4">
    <location>
        <position position="183"/>
    </location>
    <ligand>
        <name>S-adenosyl-L-methionine</name>
        <dbReference type="ChEBI" id="CHEBI:59789"/>
    </ligand>
</feature>
<evidence type="ECO:0000256" key="3">
    <source>
        <dbReference type="ARBA" id="ARBA00022691"/>
    </source>
</evidence>
<evidence type="ECO:0000259" key="5">
    <source>
        <dbReference type="Pfam" id="PF13847"/>
    </source>
</evidence>
<evidence type="ECO:0000256" key="4">
    <source>
        <dbReference type="HAMAP-Rule" id="MF_02126"/>
    </source>
</evidence>
<dbReference type="PROSITE" id="PS00092">
    <property type="entry name" value="N6_MTASE"/>
    <property type="match status" value="1"/>
</dbReference>
<dbReference type="Gene3D" id="3.40.50.150">
    <property type="entry name" value="Vaccinia Virus protein VP39"/>
    <property type="match status" value="1"/>
</dbReference>
<dbReference type="Pfam" id="PF13847">
    <property type="entry name" value="Methyltransf_31"/>
    <property type="match status" value="1"/>
</dbReference>
<dbReference type="PANTHER" id="PTHR18895">
    <property type="entry name" value="HEMK METHYLTRANSFERASE"/>
    <property type="match status" value="1"/>
</dbReference>
<dbReference type="AlphaFoldDB" id="A0A410W9F2"/>
<sequence length="286" mass="30735">MTHLAQALRQAEAILAQAGVASPLVDAKLIASDLLGCSTLELHFHLNEPTPTGFWEAVERRKAREPLQHILGHAPFGPLELTVGEGVFIPRPETEVLADWAVKHTPPAATVVDLCTGSGALAAYIAYYCDAEVWAVERSEHAAAYARRNLPESVHLIQGDAGDIEHLAGLEHLAQSVDVVVSNPPYVPESKDLSPEVYFDPHEAVFAGADGMALIPNLLEVAFRLLKDGGVIGVEHDDATSEAVQEAFAATGFCDIRVLKDFTGRARFVTGSKLIQRTSPILNGHS</sequence>
<feature type="binding site" evidence="4">
    <location>
        <begin position="183"/>
        <end position="186"/>
    </location>
    <ligand>
        <name>substrate</name>
    </ligand>
</feature>
<keyword evidence="1 4" id="KW-0489">Methyltransferase</keyword>
<dbReference type="InterPro" id="IPR019874">
    <property type="entry name" value="RF_methyltr_PrmC"/>
</dbReference>
<comment type="caution">
    <text evidence="4">Lacks conserved residue(s) required for the propagation of feature annotation.</text>
</comment>
<name>A0A410W9F2_9CORY</name>
<feature type="binding site" evidence="4">
    <location>
        <position position="137"/>
    </location>
    <ligand>
        <name>S-adenosyl-L-methionine</name>
        <dbReference type="ChEBI" id="CHEBI:59789"/>
    </ligand>
</feature>
<comment type="similarity">
    <text evidence="4">Belongs to the protein N5-glutamine methyltransferase family. PrmC subfamily.</text>
</comment>
<dbReference type="InterPro" id="IPR029063">
    <property type="entry name" value="SAM-dependent_MTases_sf"/>
</dbReference>
<dbReference type="SUPFAM" id="SSF53335">
    <property type="entry name" value="S-adenosyl-L-methionine-dependent methyltransferases"/>
    <property type="match status" value="1"/>
</dbReference>
<dbReference type="InterPro" id="IPR004556">
    <property type="entry name" value="HemK-like"/>
</dbReference>
<reference evidence="7 8" key="1">
    <citation type="submission" date="2019-01" db="EMBL/GenBank/DDBJ databases">
        <authorList>
            <person name="Ruckert C."/>
            <person name="Busche T."/>
            <person name="Kalinowski J."/>
        </authorList>
    </citation>
    <scope>NUCLEOTIDE SEQUENCE [LARGE SCALE GENOMIC DNA]</scope>
    <source>
        <strain evidence="7 8">136/3</strain>
    </source>
</reference>
<keyword evidence="8" id="KW-1185">Reference proteome</keyword>
<evidence type="ECO:0000313" key="8">
    <source>
        <dbReference type="Proteomes" id="UP000288929"/>
    </source>
</evidence>
<organism evidence="7 8">
    <name type="scientific">Corynebacterium pelargi</name>
    <dbReference type="NCBI Taxonomy" id="1471400"/>
    <lineage>
        <taxon>Bacteria</taxon>
        <taxon>Bacillati</taxon>
        <taxon>Actinomycetota</taxon>
        <taxon>Actinomycetes</taxon>
        <taxon>Mycobacteriales</taxon>
        <taxon>Corynebacteriaceae</taxon>
        <taxon>Corynebacterium</taxon>
    </lineage>
</organism>
<gene>
    <name evidence="4 7" type="primary">prmC</name>
    <name evidence="7" type="ORF">CPELA_06605</name>
</gene>
<dbReference type="KEGG" id="cpeg:CPELA_06605"/>
<dbReference type="HAMAP" id="MF_02126">
    <property type="entry name" value="RF_methyltr_PrmC"/>
    <property type="match status" value="1"/>
</dbReference>
<evidence type="ECO:0000259" key="6">
    <source>
        <dbReference type="Pfam" id="PF17827"/>
    </source>
</evidence>
<dbReference type="EMBL" id="CP035299">
    <property type="protein sequence ID" value="QAU52584.1"/>
    <property type="molecule type" value="Genomic_DNA"/>
</dbReference>